<gene>
    <name evidence="2" type="ORF">EPUL_003608</name>
</gene>
<evidence type="ECO:0000313" key="3">
    <source>
        <dbReference type="Proteomes" id="UP000237438"/>
    </source>
</evidence>
<keyword evidence="3" id="KW-1185">Reference proteome</keyword>
<protein>
    <submittedName>
        <fullName evidence="2">Uncharacterized protein</fullName>
    </submittedName>
</protein>
<organism evidence="2 3">
    <name type="scientific">Erysiphe pulchra</name>
    <dbReference type="NCBI Taxonomy" id="225359"/>
    <lineage>
        <taxon>Eukaryota</taxon>
        <taxon>Fungi</taxon>
        <taxon>Dikarya</taxon>
        <taxon>Ascomycota</taxon>
        <taxon>Pezizomycotina</taxon>
        <taxon>Leotiomycetes</taxon>
        <taxon>Erysiphales</taxon>
        <taxon>Erysiphaceae</taxon>
        <taxon>Erysiphe</taxon>
    </lineage>
</organism>
<feature type="region of interest" description="Disordered" evidence="1">
    <location>
        <begin position="258"/>
        <end position="277"/>
    </location>
</feature>
<dbReference type="AlphaFoldDB" id="A0A2S4PQP2"/>
<dbReference type="OrthoDB" id="3598823at2759"/>
<sequence length="277" mass="32616">MEPFATIVKSVFHFYVTEISRERFAWIQRGGVKLQLQTKKLTHQKSESINDVISKFEKLRGSWNIEKDKAFDQDTAKFFSQLTDLLSDEDQAVFEEYDCAVKVWNHLKQTYTKTINDINYMTNIQSFPDQFNRRLAAADEGLKNIYLDKALFHILYKSLPSKYTAILDGFPTNPTIPTKERLQTLQEKEEDSRFFEKAHPSLNRSYSKNFHRNSEISLIDAPKIPRKILCYRCCGENHISREYPYAEEIKAYSAALRKKDEKNNQKQRNFKQTDKLN</sequence>
<comment type="caution">
    <text evidence="2">The sequence shown here is derived from an EMBL/GenBank/DDBJ whole genome shotgun (WGS) entry which is preliminary data.</text>
</comment>
<dbReference type="Proteomes" id="UP000237438">
    <property type="component" value="Unassembled WGS sequence"/>
</dbReference>
<name>A0A2S4PQP2_9PEZI</name>
<evidence type="ECO:0000313" key="2">
    <source>
        <dbReference type="EMBL" id="POS84343.1"/>
    </source>
</evidence>
<accession>A0A2S4PQP2</accession>
<dbReference type="EMBL" id="PEDP01001060">
    <property type="protein sequence ID" value="POS84343.1"/>
    <property type="molecule type" value="Genomic_DNA"/>
</dbReference>
<proteinExistence type="predicted"/>
<reference evidence="2 3" key="1">
    <citation type="submission" date="2017-10" db="EMBL/GenBank/DDBJ databases">
        <title>Development of genomic resources for the powdery mildew, Erysiphe pulchra.</title>
        <authorList>
            <person name="Wadl P.A."/>
            <person name="Mack B.M."/>
            <person name="Moore G."/>
            <person name="Beltz S.B."/>
        </authorList>
    </citation>
    <scope>NUCLEOTIDE SEQUENCE [LARGE SCALE GENOMIC DNA]</scope>
    <source>
        <strain evidence="2">Cflorida</strain>
    </source>
</reference>
<evidence type="ECO:0000256" key="1">
    <source>
        <dbReference type="SAM" id="MobiDB-lite"/>
    </source>
</evidence>